<evidence type="ECO:0000313" key="1">
    <source>
        <dbReference type="EMBL" id="KAF5843034.1"/>
    </source>
</evidence>
<comment type="caution">
    <text evidence="1">The sequence shown here is derived from an EMBL/GenBank/DDBJ whole genome shotgun (WGS) entry which is preliminary data.</text>
</comment>
<name>A0ABQ7H854_DUNSA</name>
<reference evidence="1" key="1">
    <citation type="submission" date="2017-08" db="EMBL/GenBank/DDBJ databases">
        <authorList>
            <person name="Polle J.E."/>
            <person name="Barry K."/>
            <person name="Cushman J."/>
            <person name="Schmutz J."/>
            <person name="Tran D."/>
            <person name="Hathwaick L.T."/>
            <person name="Yim W.C."/>
            <person name="Jenkins J."/>
            <person name="Mckie-Krisberg Z.M."/>
            <person name="Prochnik S."/>
            <person name="Lindquist E."/>
            <person name="Dockter R.B."/>
            <person name="Adam C."/>
            <person name="Molina H."/>
            <person name="Bunkerborg J."/>
            <person name="Jin E."/>
            <person name="Buchheim M."/>
            <person name="Magnuson J."/>
        </authorList>
    </citation>
    <scope>NUCLEOTIDE SEQUENCE</scope>
    <source>
        <strain evidence="1">CCAP 19/18</strain>
    </source>
</reference>
<evidence type="ECO:0000313" key="2">
    <source>
        <dbReference type="Proteomes" id="UP000815325"/>
    </source>
</evidence>
<protein>
    <recommendedName>
        <fullName evidence="3">Encoded protein</fullName>
    </recommendedName>
</protein>
<organism evidence="1 2">
    <name type="scientific">Dunaliella salina</name>
    <name type="common">Green alga</name>
    <name type="synonym">Protococcus salinus</name>
    <dbReference type="NCBI Taxonomy" id="3046"/>
    <lineage>
        <taxon>Eukaryota</taxon>
        <taxon>Viridiplantae</taxon>
        <taxon>Chlorophyta</taxon>
        <taxon>core chlorophytes</taxon>
        <taxon>Chlorophyceae</taxon>
        <taxon>CS clade</taxon>
        <taxon>Chlamydomonadales</taxon>
        <taxon>Dunaliellaceae</taxon>
        <taxon>Dunaliella</taxon>
    </lineage>
</organism>
<evidence type="ECO:0008006" key="3">
    <source>
        <dbReference type="Google" id="ProtNLM"/>
    </source>
</evidence>
<proteinExistence type="predicted"/>
<sequence length="102" mass="10856">MIAPGCLHRARTGCARSNLKHACRAYLMLFENSHLIACTCDCLHRACTGRAQFSAAWGMPAPASLVLHLIACSELAQTVLKSSSVHACTDLPGAVHHLIACT</sequence>
<dbReference type="Proteomes" id="UP000815325">
    <property type="component" value="Unassembled WGS sequence"/>
</dbReference>
<dbReference type="EMBL" id="MU069449">
    <property type="protein sequence ID" value="KAF5843034.1"/>
    <property type="molecule type" value="Genomic_DNA"/>
</dbReference>
<keyword evidence="2" id="KW-1185">Reference proteome</keyword>
<gene>
    <name evidence="1" type="ORF">DUNSADRAFT_2647</name>
</gene>
<accession>A0ABQ7H854</accession>